<keyword evidence="1" id="KW-0812">Transmembrane</keyword>
<sequence>MTSIDSQVSSDLCIHAHGACTCQASRRKHILISAFLTVPYIVGCIVFAIYAIVCIFTHTSATQMRSSGVIAHLVPCLVTFAAIFAYFRRRNSPSLPEFINKHVDIAFAIMFYWAMLGLLSWIEYPSPHAHGQIAGGATGCTLGFQEKTAAPGLWSRASTAPNS</sequence>
<feature type="transmembrane region" description="Helical" evidence="1">
    <location>
        <begin position="99"/>
        <end position="122"/>
    </location>
</feature>
<accession>A0ABR3JX98</accession>
<keyword evidence="3" id="KW-1185">Reference proteome</keyword>
<keyword evidence="1" id="KW-1133">Transmembrane helix</keyword>
<organism evidence="2 3">
    <name type="scientific">Hohenbuehelia grisea</name>
    <dbReference type="NCBI Taxonomy" id="104357"/>
    <lineage>
        <taxon>Eukaryota</taxon>
        <taxon>Fungi</taxon>
        <taxon>Dikarya</taxon>
        <taxon>Basidiomycota</taxon>
        <taxon>Agaricomycotina</taxon>
        <taxon>Agaricomycetes</taxon>
        <taxon>Agaricomycetidae</taxon>
        <taxon>Agaricales</taxon>
        <taxon>Pleurotineae</taxon>
        <taxon>Pleurotaceae</taxon>
        <taxon>Hohenbuehelia</taxon>
    </lineage>
</organism>
<dbReference type="EMBL" id="JASNQZ010000002">
    <property type="protein sequence ID" value="KAL0960045.1"/>
    <property type="molecule type" value="Genomic_DNA"/>
</dbReference>
<evidence type="ECO:0000256" key="1">
    <source>
        <dbReference type="SAM" id="Phobius"/>
    </source>
</evidence>
<evidence type="ECO:0000313" key="3">
    <source>
        <dbReference type="Proteomes" id="UP001556367"/>
    </source>
</evidence>
<keyword evidence="1" id="KW-0472">Membrane</keyword>
<feature type="transmembrane region" description="Helical" evidence="1">
    <location>
        <begin position="70"/>
        <end position="87"/>
    </location>
</feature>
<feature type="transmembrane region" description="Helical" evidence="1">
    <location>
        <begin position="34"/>
        <end position="58"/>
    </location>
</feature>
<dbReference type="Proteomes" id="UP001556367">
    <property type="component" value="Unassembled WGS sequence"/>
</dbReference>
<evidence type="ECO:0000313" key="2">
    <source>
        <dbReference type="EMBL" id="KAL0960045.1"/>
    </source>
</evidence>
<name>A0ABR3JX98_9AGAR</name>
<comment type="caution">
    <text evidence="2">The sequence shown here is derived from an EMBL/GenBank/DDBJ whole genome shotgun (WGS) entry which is preliminary data.</text>
</comment>
<gene>
    <name evidence="2" type="ORF">HGRIS_011693</name>
</gene>
<proteinExistence type="predicted"/>
<reference evidence="3" key="1">
    <citation type="submission" date="2024-06" db="EMBL/GenBank/DDBJ databases">
        <title>Multi-omics analyses provide insights into the biosynthesis of the anticancer antibiotic pleurotin in Hohenbuehelia grisea.</title>
        <authorList>
            <person name="Weaver J.A."/>
            <person name="Alberti F."/>
        </authorList>
    </citation>
    <scope>NUCLEOTIDE SEQUENCE [LARGE SCALE GENOMIC DNA]</scope>
    <source>
        <strain evidence="3">T-177</strain>
    </source>
</reference>
<protein>
    <submittedName>
        <fullName evidence="2">Uncharacterized protein</fullName>
    </submittedName>
</protein>